<name>A0A556QKT1_9BACT</name>
<evidence type="ECO:0008006" key="4">
    <source>
        <dbReference type="Google" id="ProtNLM"/>
    </source>
</evidence>
<dbReference type="Proteomes" id="UP000315648">
    <property type="component" value="Unassembled WGS sequence"/>
</dbReference>
<comment type="caution">
    <text evidence="2">The sequence shown here is derived from an EMBL/GenBank/DDBJ whole genome shotgun (WGS) entry which is preliminary data.</text>
</comment>
<sequence>MLLQLKRRKSRKKRVASKILILGVLIAVGFALPPVYREAKQRYKAYKSVTALRQAKVFFAAGEPAKAVVALQVAIRNDRQDPEVWKTIAEMSEALGRRESIQQRQQVVSLRPGDHEALIALALTAMKFGDVFTARDALSAVPVSFRDTTGYRRAVALFAIIEGNGSTADQVLASLMRTDSSDNVRLMHATVRMSHPDPVVAQSARQELAGMVETPALAAAALRELMQDSIRRNDLGVARAWSERLVSLPNAQFNDHLVLQTLLMATEKKPLDKVLPPLVEKSTGNAASTADLVRWLLSQGQFERARSLVDAQPADVKDNFAMKAVRVDLAAALQDWPGMGELIYQGALGPVPEGAMRLALESRTVGELHGEEARFTHWKKALDQTRNNIFGLRVLYQVGVTWKWAREVEETLLTIAGGFPGQTWAHEALVRVYSVQKNGPGLQRIFGLWSQQSPGVNRLKHDAALMDLLVLGSTVAPKVKLSIEGLSQSEPSNPNYTTTCALVYALTDKSQDALVLIAKLKPAERRDQARAHYLAFIYAKGGQSAAAREQLALVRPEALLNEEMALVTQAKVIVAQLDLKAQEIERLTRGKPKPPGAAPVTKEATP</sequence>
<proteinExistence type="predicted"/>
<evidence type="ECO:0000313" key="3">
    <source>
        <dbReference type="Proteomes" id="UP000315648"/>
    </source>
</evidence>
<evidence type="ECO:0000313" key="2">
    <source>
        <dbReference type="EMBL" id="TSJ77212.1"/>
    </source>
</evidence>
<evidence type="ECO:0000256" key="1">
    <source>
        <dbReference type="SAM" id="MobiDB-lite"/>
    </source>
</evidence>
<protein>
    <recommendedName>
        <fullName evidence="4">Tetratricopeptide repeat protein</fullName>
    </recommendedName>
</protein>
<gene>
    <name evidence="2" type="ORF">FPL22_14025</name>
</gene>
<organism evidence="2 3">
    <name type="scientific">Rariglobus hedericola</name>
    <dbReference type="NCBI Taxonomy" id="2597822"/>
    <lineage>
        <taxon>Bacteria</taxon>
        <taxon>Pseudomonadati</taxon>
        <taxon>Verrucomicrobiota</taxon>
        <taxon>Opitutia</taxon>
        <taxon>Opitutales</taxon>
        <taxon>Opitutaceae</taxon>
        <taxon>Rariglobus</taxon>
    </lineage>
</organism>
<keyword evidence="3" id="KW-1185">Reference proteome</keyword>
<dbReference type="OrthoDB" id="183489at2"/>
<accession>A0A556QKT1</accession>
<dbReference type="SUPFAM" id="SSF48452">
    <property type="entry name" value="TPR-like"/>
    <property type="match status" value="1"/>
</dbReference>
<reference evidence="2 3" key="1">
    <citation type="submission" date="2019-07" db="EMBL/GenBank/DDBJ databases">
        <title>Description of 53C-WASEF.</title>
        <authorList>
            <person name="Pitt A."/>
            <person name="Hahn M.W."/>
        </authorList>
    </citation>
    <scope>NUCLEOTIDE SEQUENCE [LARGE SCALE GENOMIC DNA]</scope>
    <source>
        <strain evidence="2 3">53C-WASEF</strain>
    </source>
</reference>
<dbReference type="AlphaFoldDB" id="A0A556QKT1"/>
<dbReference type="RefSeq" id="WP_144353615.1">
    <property type="nucleotide sequence ID" value="NZ_CBCRVV010000016.1"/>
</dbReference>
<dbReference type="EMBL" id="VMBG01000002">
    <property type="protein sequence ID" value="TSJ77212.1"/>
    <property type="molecule type" value="Genomic_DNA"/>
</dbReference>
<dbReference type="Gene3D" id="1.25.40.10">
    <property type="entry name" value="Tetratricopeptide repeat domain"/>
    <property type="match status" value="1"/>
</dbReference>
<dbReference type="InterPro" id="IPR011990">
    <property type="entry name" value="TPR-like_helical_dom_sf"/>
</dbReference>
<feature type="region of interest" description="Disordered" evidence="1">
    <location>
        <begin position="586"/>
        <end position="606"/>
    </location>
</feature>